<sequence>MEKSMKLCANLMSLAVLPIGLHLGEVKNIVIQGFPCQFARLNLTKRSRRKKLNNKIYQEESESAKVHHG</sequence>
<dbReference type="Proteomes" id="UP001202328">
    <property type="component" value="Unassembled WGS sequence"/>
</dbReference>
<protein>
    <submittedName>
        <fullName evidence="2">Uncharacterized protein</fullName>
    </submittedName>
</protein>
<evidence type="ECO:0000313" key="3">
    <source>
        <dbReference type="Proteomes" id="UP001202328"/>
    </source>
</evidence>
<comment type="caution">
    <text evidence="2">The sequence shown here is derived from an EMBL/GenBank/DDBJ whole genome shotgun (WGS) entry which is preliminary data.</text>
</comment>
<evidence type="ECO:0000256" key="1">
    <source>
        <dbReference type="SAM" id="SignalP"/>
    </source>
</evidence>
<name>A0AAD4SSV2_9MAGN</name>
<dbReference type="EMBL" id="JAJJMB010008884">
    <property type="protein sequence ID" value="KAI3919442.1"/>
    <property type="molecule type" value="Genomic_DNA"/>
</dbReference>
<evidence type="ECO:0000313" key="2">
    <source>
        <dbReference type="EMBL" id="KAI3919442.1"/>
    </source>
</evidence>
<feature type="signal peptide" evidence="1">
    <location>
        <begin position="1"/>
        <end position="26"/>
    </location>
</feature>
<keyword evidence="3" id="KW-1185">Reference proteome</keyword>
<dbReference type="AlphaFoldDB" id="A0AAD4SSV2"/>
<reference evidence="2" key="1">
    <citation type="submission" date="2022-04" db="EMBL/GenBank/DDBJ databases">
        <title>A functionally conserved STORR gene fusion in Papaver species that diverged 16.8 million years ago.</title>
        <authorList>
            <person name="Catania T."/>
        </authorList>
    </citation>
    <scope>NUCLEOTIDE SEQUENCE</scope>
    <source>
        <strain evidence="2">S-188037</strain>
    </source>
</reference>
<accession>A0AAD4SSV2</accession>
<organism evidence="2 3">
    <name type="scientific">Papaver atlanticum</name>
    <dbReference type="NCBI Taxonomy" id="357466"/>
    <lineage>
        <taxon>Eukaryota</taxon>
        <taxon>Viridiplantae</taxon>
        <taxon>Streptophyta</taxon>
        <taxon>Embryophyta</taxon>
        <taxon>Tracheophyta</taxon>
        <taxon>Spermatophyta</taxon>
        <taxon>Magnoliopsida</taxon>
        <taxon>Ranunculales</taxon>
        <taxon>Papaveraceae</taxon>
        <taxon>Papaveroideae</taxon>
        <taxon>Papaver</taxon>
    </lineage>
</organism>
<proteinExistence type="predicted"/>
<gene>
    <name evidence="2" type="ORF">MKW98_030153</name>
</gene>
<keyword evidence="1" id="KW-0732">Signal</keyword>
<feature type="chain" id="PRO_5042150566" evidence="1">
    <location>
        <begin position="27"/>
        <end position="69"/>
    </location>
</feature>